<dbReference type="InterPro" id="IPR007387">
    <property type="entry name" value="TRAP_DctQ"/>
</dbReference>
<organism evidence="11 12">
    <name type="scientific">Paracoccus salipaludis</name>
    <dbReference type="NCBI Taxonomy" id="2032623"/>
    <lineage>
        <taxon>Bacteria</taxon>
        <taxon>Pseudomonadati</taxon>
        <taxon>Pseudomonadota</taxon>
        <taxon>Alphaproteobacteria</taxon>
        <taxon>Rhodobacterales</taxon>
        <taxon>Paracoccaceae</taxon>
        <taxon>Paracoccus</taxon>
    </lineage>
</organism>
<evidence type="ECO:0000256" key="1">
    <source>
        <dbReference type="ARBA" id="ARBA00004429"/>
    </source>
</evidence>
<dbReference type="GO" id="GO:0015740">
    <property type="term" value="P:C4-dicarboxylate transport"/>
    <property type="evidence" value="ECO:0007669"/>
    <property type="project" value="TreeGrafter"/>
</dbReference>
<evidence type="ECO:0000259" key="10">
    <source>
        <dbReference type="Pfam" id="PF04290"/>
    </source>
</evidence>
<accession>A0A2A2GKY4</accession>
<sequence length="191" mass="21709">MTHDPATPISVEEMAHAFEDSEVHDVDLSIYAVEDWLVLALFWGMALCVFLQFFTRYALNNSLAWTEEIAANLLVVIVFVGAAMCVRLGRHIAVDLLYRFLSRRTGRVLQVVVDLIAIAFFAYMSWLLWRYIGVVGSERMVTVDLPRGVVFYSVFAGFVLMTLRALQNFLRDLRGRRTVREQAEDLGPTGV</sequence>
<dbReference type="GO" id="GO:0022857">
    <property type="term" value="F:transmembrane transporter activity"/>
    <property type="evidence" value="ECO:0007669"/>
    <property type="project" value="UniProtKB-UniRule"/>
</dbReference>
<keyword evidence="2 9" id="KW-0813">Transport</keyword>
<dbReference type="Proteomes" id="UP000218023">
    <property type="component" value="Unassembled WGS sequence"/>
</dbReference>
<comment type="function">
    <text evidence="9">Part of the tripartite ATP-independent periplasmic (TRAP) transport system.</text>
</comment>
<feature type="transmembrane region" description="Helical" evidence="9">
    <location>
        <begin position="36"/>
        <end position="57"/>
    </location>
</feature>
<evidence type="ECO:0000256" key="3">
    <source>
        <dbReference type="ARBA" id="ARBA00022475"/>
    </source>
</evidence>
<name>A0A2A2GKY4_9RHOB</name>
<comment type="caution">
    <text evidence="11">The sequence shown here is derived from an EMBL/GenBank/DDBJ whole genome shotgun (WGS) entry which is preliminary data.</text>
</comment>
<dbReference type="RefSeq" id="WP_095639590.1">
    <property type="nucleotide sequence ID" value="NZ_NSJZ01000004.1"/>
</dbReference>
<dbReference type="OrthoDB" id="4964541at2"/>
<dbReference type="EMBL" id="NSJZ01000004">
    <property type="protein sequence ID" value="PAU97674.1"/>
    <property type="molecule type" value="Genomic_DNA"/>
</dbReference>
<keyword evidence="7 9" id="KW-0472">Membrane</keyword>
<comment type="similarity">
    <text evidence="8 9">Belongs to the TRAP transporter small permease family.</text>
</comment>
<evidence type="ECO:0000313" key="12">
    <source>
        <dbReference type="Proteomes" id="UP000218023"/>
    </source>
</evidence>
<keyword evidence="6 9" id="KW-1133">Transmembrane helix</keyword>
<evidence type="ECO:0000256" key="9">
    <source>
        <dbReference type="RuleBase" id="RU369079"/>
    </source>
</evidence>
<evidence type="ECO:0000256" key="6">
    <source>
        <dbReference type="ARBA" id="ARBA00022989"/>
    </source>
</evidence>
<proteinExistence type="inferred from homology"/>
<evidence type="ECO:0000256" key="2">
    <source>
        <dbReference type="ARBA" id="ARBA00022448"/>
    </source>
</evidence>
<comment type="subcellular location">
    <subcellularLocation>
        <location evidence="1 9">Cell inner membrane</location>
        <topology evidence="1 9">Multi-pass membrane protein</topology>
    </subcellularLocation>
</comment>
<dbReference type="PANTHER" id="PTHR35011:SF11">
    <property type="entry name" value="TRAP TRANSPORTER SMALL PERMEASE PROTEIN"/>
    <property type="match status" value="1"/>
</dbReference>
<feature type="transmembrane region" description="Helical" evidence="9">
    <location>
        <begin position="149"/>
        <end position="166"/>
    </location>
</feature>
<keyword evidence="12" id="KW-1185">Reference proteome</keyword>
<dbReference type="InterPro" id="IPR055348">
    <property type="entry name" value="DctQ"/>
</dbReference>
<feature type="transmembrane region" description="Helical" evidence="9">
    <location>
        <begin position="108"/>
        <end position="129"/>
    </location>
</feature>
<evidence type="ECO:0000313" key="11">
    <source>
        <dbReference type="EMBL" id="PAU97674.1"/>
    </source>
</evidence>
<dbReference type="PANTHER" id="PTHR35011">
    <property type="entry name" value="2,3-DIKETO-L-GULONATE TRAP TRANSPORTER SMALL PERMEASE PROTEIN YIAM"/>
    <property type="match status" value="1"/>
</dbReference>
<evidence type="ECO:0000256" key="7">
    <source>
        <dbReference type="ARBA" id="ARBA00023136"/>
    </source>
</evidence>
<gene>
    <name evidence="11" type="ORF">CK240_06800</name>
</gene>
<dbReference type="GO" id="GO:0005886">
    <property type="term" value="C:plasma membrane"/>
    <property type="evidence" value="ECO:0007669"/>
    <property type="project" value="UniProtKB-SubCell"/>
</dbReference>
<reference evidence="11 12" key="1">
    <citation type="submission" date="2017-09" db="EMBL/GenBank/DDBJ databases">
        <title>Paracoccus alkalisoli sp. nov., isolated from saline alkaline soil.</title>
        <authorList>
            <person name="Dong X."/>
            <person name="Zhang G."/>
        </authorList>
    </citation>
    <scope>NUCLEOTIDE SEQUENCE [LARGE SCALE GENOMIC DNA]</scope>
    <source>
        <strain evidence="11 12">WN007</strain>
    </source>
</reference>
<feature type="domain" description="Tripartite ATP-independent periplasmic transporters DctQ component" evidence="10">
    <location>
        <begin position="45"/>
        <end position="174"/>
    </location>
</feature>
<evidence type="ECO:0000256" key="8">
    <source>
        <dbReference type="ARBA" id="ARBA00038436"/>
    </source>
</evidence>
<dbReference type="Pfam" id="PF04290">
    <property type="entry name" value="DctQ"/>
    <property type="match status" value="1"/>
</dbReference>
<evidence type="ECO:0000256" key="4">
    <source>
        <dbReference type="ARBA" id="ARBA00022519"/>
    </source>
</evidence>
<dbReference type="AlphaFoldDB" id="A0A2A2GKY4"/>
<keyword evidence="3" id="KW-1003">Cell membrane</keyword>
<keyword evidence="4 9" id="KW-0997">Cell inner membrane</keyword>
<evidence type="ECO:0000256" key="5">
    <source>
        <dbReference type="ARBA" id="ARBA00022692"/>
    </source>
</evidence>
<keyword evidence="5 9" id="KW-0812">Transmembrane</keyword>
<feature type="transmembrane region" description="Helical" evidence="9">
    <location>
        <begin position="69"/>
        <end position="88"/>
    </location>
</feature>
<protein>
    <recommendedName>
        <fullName evidence="9">TRAP transporter small permease protein</fullName>
    </recommendedName>
</protein>
<comment type="subunit">
    <text evidence="9">The complex comprises the extracytoplasmic solute receptor protein and the two transmembrane proteins.</text>
</comment>